<dbReference type="Proteomes" id="UP001319827">
    <property type="component" value="Chromosome"/>
</dbReference>
<evidence type="ECO:0000256" key="1">
    <source>
        <dbReference type="SAM" id="Coils"/>
    </source>
</evidence>
<reference evidence="2 3" key="2">
    <citation type="journal article" date="2021" name="Int. J. Syst. Evol. Microbiol.">
        <title>Isolation and Polyphasic Characterization of Desulfuromonas versatilis sp. Nov., an Electrogenic Bacteria Capable of Versatile Metabolism Isolated from a Graphene Oxide-Reducing Enrichment Culture.</title>
        <authorList>
            <person name="Xie L."/>
            <person name="Yoshida N."/>
            <person name="Ishii S."/>
            <person name="Meng L."/>
        </authorList>
    </citation>
    <scope>NUCLEOTIDE SEQUENCE [LARGE SCALE GENOMIC DNA]</scope>
    <source>
        <strain evidence="2 3">NIT-T3</strain>
    </source>
</reference>
<name>A0ABM8I1C6_9BACT</name>
<evidence type="ECO:0000313" key="2">
    <source>
        <dbReference type="EMBL" id="BCR06827.1"/>
    </source>
</evidence>
<accession>A0ABM8I1C6</accession>
<keyword evidence="3" id="KW-1185">Reference proteome</keyword>
<feature type="coiled-coil region" evidence="1">
    <location>
        <begin position="35"/>
        <end position="62"/>
    </location>
</feature>
<dbReference type="RefSeq" id="WP_221250203.1">
    <property type="nucleotide sequence ID" value="NZ_AP024355.1"/>
</dbReference>
<reference evidence="2 3" key="1">
    <citation type="journal article" date="2016" name="C (Basel)">
        <title>Selective Growth of and Electricity Production by Marine Exoelectrogenic Bacteria in Self-Aggregated Hydrogel of Microbially Reduced Graphene Oxide.</title>
        <authorList>
            <person name="Yoshida N."/>
            <person name="Goto Y."/>
            <person name="Miyata Y."/>
        </authorList>
    </citation>
    <scope>NUCLEOTIDE SEQUENCE [LARGE SCALE GENOMIC DNA]</scope>
    <source>
        <strain evidence="2 3">NIT-T3</strain>
    </source>
</reference>
<dbReference type="EMBL" id="AP024355">
    <property type="protein sequence ID" value="BCR06827.1"/>
    <property type="molecule type" value="Genomic_DNA"/>
</dbReference>
<gene>
    <name evidence="2" type="ORF">DESUT3_38960</name>
</gene>
<sequence>MEVWKDCLAAGRKGGWLNRLLERRMVREGKDAGQEQDWRALIGELSRECDELRRRMGEAELEEAV</sequence>
<protein>
    <submittedName>
        <fullName evidence="2">Uncharacterized protein</fullName>
    </submittedName>
</protein>
<proteinExistence type="predicted"/>
<keyword evidence="1" id="KW-0175">Coiled coil</keyword>
<organism evidence="2 3">
    <name type="scientific">Desulfuromonas versatilis</name>
    <dbReference type="NCBI Taxonomy" id="2802975"/>
    <lineage>
        <taxon>Bacteria</taxon>
        <taxon>Pseudomonadati</taxon>
        <taxon>Thermodesulfobacteriota</taxon>
        <taxon>Desulfuromonadia</taxon>
        <taxon>Desulfuromonadales</taxon>
        <taxon>Desulfuromonadaceae</taxon>
        <taxon>Desulfuromonas</taxon>
    </lineage>
</organism>
<evidence type="ECO:0000313" key="3">
    <source>
        <dbReference type="Proteomes" id="UP001319827"/>
    </source>
</evidence>